<dbReference type="AlphaFoldDB" id="A0A2W5NSK0"/>
<name>A0A2W5NSK0_9SPHN</name>
<keyword evidence="1" id="KW-1133">Transmembrane helix</keyword>
<evidence type="ECO:0008006" key="4">
    <source>
        <dbReference type="Google" id="ProtNLM"/>
    </source>
</evidence>
<dbReference type="EMBL" id="QFPX01000005">
    <property type="protein sequence ID" value="PZQ55934.1"/>
    <property type="molecule type" value="Genomic_DNA"/>
</dbReference>
<evidence type="ECO:0000313" key="3">
    <source>
        <dbReference type="Proteomes" id="UP000249082"/>
    </source>
</evidence>
<evidence type="ECO:0000313" key="2">
    <source>
        <dbReference type="EMBL" id="PZQ55934.1"/>
    </source>
</evidence>
<organism evidence="2 3">
    <name type="scientific">Novosphingobium pentaromativorans</name>
    <dbReference type="NCBI Taxonomy" id="205844"/>
    <lineage>
        <taxon>Bacteria</taxon>
        <taxon>Pseudomonadati</taxon>
        <taxon>Pseudomonadota</taxon>
        <taxon>Alphaproteobacteria</taxon>
        <taxon>Sphingomonadales</taxon>
        <taxon>Sphingomonadaceae</taxon>
        <taxon>Novosphingobium</taxon>
    </lineage>
</organism>
<evidence type="ECO:0000256" key="1">
    <source>
        <dbReference type="SAM" id="Phobius"/>
    </source>
</evidence>
<protein>
    <recommendedName>
        <fullName evidence="4">Iron transporter</fullName>
    </recommendedName>
</protein>
<accession>A0A2W5NSK0</accession>
<keyword evidence="1" id="KW-0812">Transmembrane</keyword>
<keyword evidence="1" id="KW-0472">Membrane</keyword>
<feature type="transmembrane region" description="Helical" evidence="1">
    <location>
        <begin position="20"/>
        <end position="47"/>
    </location>
</feature>
<dbReference type="Proteomes" id="UP000249082">
    <property type="component" value="Unassembled WGS sequence"/>
</dbReference>
<reference evidence="2 3" key="1">
    <citation type="submission" date="2017-08" db="EMBL/GenBank/DDBJ databases">
        <title>Infants hospitalized years apart are colonized by the same room-sourced microbial strains.</title>
        <authorList>
            <person name="Brooks B."/>
            <person name="Olm M.R."/>
            <person name="Firek B.A."/>
            <person name="Baker R."/>
            <person name="Thomas B.C."/>
            <person name="Morowitz M.J."/>
            <person name="Banfield J.F."/>
        </authorList>
    </citation>
    <scope>NUCLEOTIDE SEQUENCE [LARGE SCALE GENOMIC DNA]</scope>
    <source>
        <strain evidence="2">S2_005_002_R2_33</strain>
    </source>
</reference>
<feature type="transmembrane region" description="Helical" evidence="1">
    <location>
        <begin position="85"/>
        <end position="104"/>
    </location>
</feature>
<feature type="transmembrane region" description="Helical" evidence="1">
    <location>
        <begin position="59"/>
        <end position="79"/>
    </location>
</feature>
<comment type="caution">
    <text evidence="2">The sequence shown here is derived from an EMBL/GenBank/DDBJ whole genome shotgun (WGS) entry which is preliminary data.</text>
</comment>
<sequence length="110" mass="11540">MAKSAANIGGNRRGIGRWNVAARIIAAIPANYLVTSLAAACLARLLAHGLSVNPAEASVTATLLSFAIFATIALFAFGLRSVTRLWLWLTVTAAICGGILWLSLSMGERL</sequence>
<proteinExistence type="predicted"/>
<gene>
    <name evidence="2" type="ORF">DI555_07810</name>
</gene>